<sequence length="465" mass="53481">MARSLSEHFDSITSDSIDPLLSDCCFSIPPSSVPESQSTAPITTEPPPILERVRPKRNYILWTAMNKAIFIQWWLITTYGQKPRAEHPRWDKRGLISEGAEISTSRPCITCKDCGQIYAYSPKNGTNIMTRHRERCLPKGKLNQRNIQAAIRTQALRAPPPDVWDESDWKKQLLVTIISLRLPFQIIENQHFRDLLRLTQQAPSLPIIQTGKTLARQLQSTVQIQQQGILNMLPSDAKLSLALDCWTSPFYQAFMAITENLALALCAVIDRHRIKDQILAITTDNASNNKTMFDKVQRTYPDISIVHIPCMAHVIQLSLNKLLHRIKAKPKNDTVDIVWTDELQKASTQRGQKGDIANTLDRVRRLAIYINGSPQRRAEFLRLQSMEPSQLVPIQDPYFNKYCHIECLDNLKLDSEEWRQVDYLLCLTRPFFLYISTFSKTKDVTIHQVFKLYNELFKHLEASIS</sequence>
<dbReference type="PANTHER" id="PTHR46481">
    <property type="entry name" value="ZINC FINGER BED DOMAIN-CONTAINING PROTEIN 4"/>
    <property type="match status" value="1"/>
</dbReference>
<organism evidence="6 7">
    <name type="scientific">Penicillium atrosanguineum</name>
    <dbReference type="NCBI Taxonomy" id="1132637"/>
    <lineage>
        <taxon>Eukaryota</taxon>
        <taxon>Fungi</taxon>
        <taxon>Dikarya</taxon>
        <taxon>Ascomycota</taxon>
        <taxon>Pezizomycotina</taxon>
        <taxon>Eurotiomycetes</taxon>
        <taxon>Eurotiomycetidae</taxon>
        <taxon>Eurotiales</taxon>
        <taxon>Aspergillaceae</taxon>
        <taxon>Penicillium</taxon>
    </lineage>
</organism>
<keyword evidence="5" id="KW-0539">Nucleus</keyword>
<name>A0A9W9U6U1_9EURO</name>
<dbReference type="SUPFAM" id="SSF53098">
    <property type="entry name" value="Ribonuclease H-like"/>
    <property type="match status" value="1"/>
</dbReference>
<keyword evidence="7" id="KW-1185">Reference proteome</keyword>
<dbReference type="InterPro" id="IPR012337">
    <property type="entry name" value="RNaseH-like_sf"/>
</dbReference>
<accession>A0A9W9U6U1</accession>
<dbReference type="GO" id="GO:0005634">
    <property type="term" value="C:nucleus"/>
    <property type="evidence" value="ECO:0007669"/>
    <property type="project" value="UniProtKB-SubCell"/>
</dbReference>
<dbReference type="PANTHER" id="PTHR46481:SF10">
    <property type="entry name" value="ZINC FINGER BED DOMAIN-CONTAINING PROTEIN 39"/>
    <property type="match status" value="1"/>
</dbReference>
<evidence type="ECO:0000256" key="3">
    <source>
        <dbReference type="ARBA" id="ARBA00022771"/>
    </source>
</evidence>
<keyword evidence="3" id="KW-0863">Zinc-finger</keyword>
<gene>
    <name evidence="6" type="ORF">N7476_006767</name>
</gene>
<evidence type="ECO:0000256" key="1">
    <source>
        <dbReference type="ARBA" id="ARBA00004123"/>
    </source>
</evidence>
<dbReference type="InterPro" id="IPR052035">
    <property type="entry name" value="ZnF_BED_domain_contain"/>
</dbReference>
<dbReference type="EMBL" id="JAPZBO010000005">
    <property type="protein sequence ID" value="KAJ5316460.1"/>
    <property type="molecule type" value="Genomic_DNA"/>
</dbReference>
<comment type="caution">
    <text evidence="6">The sequence shown here is derived from an EMBL/GenBank/DDBJ whole genome shotgun (WGS) entry which is preliminary data.</text>
</comment>
<protein>
    <recommendedName>
        <fullName evidence="8">BED-type domain-containing protein</fullName>
    </recommendedName>
</protein>
<keyword evidence="4" id="KW-0862">Zinc</keyword>
<reference evidence="6" key="1">
    <citation type="submission" date="2022-12" db="EMBL/GenBank/DDBJ databases">
        <authorList>
            <person name="Petersen C."/>
        </authorList>
    </citation>
    <scope>NUCLEOTIDE SEQUENCE</scope>
    <source>
        <strain evidence="6">IBT 21472</strain>
    </source>
</reference>
<keyword evidence="2" id="KW-0479">Metal-binding</keyword>
<dbReference type="Proteomes" id="UP001147746">
    <property type="component" value="Unassembled WGS sequence"/>
</dbReference>
<comment type="subcellular location">
    <subcellularLocation>
        <location evidence="1">Nucleus</location>
    </subcellularLocation>
</comment>
<dbReference type="AlphaFoldDB" id="A0A9W9U6U1"/>
<evidence type="ECO:0000256" key="4">
    <source>
        <dbReference type="ARBA" id="ARBA00022833"/>
    </source>
</evidence>
<proteinExistence type="predicted"/>
<evidence type="ECO:0000313" key="6">
    <source>
        <dbReference type="EMBL" id="KAJ5316460.1"/>
    </source>
</evidence>
<evidence type="ECO:0000313" key="7">
    <source>
        <dbReference type="Proteomes" id="UP001147746"/>
    </source>
</evidence>
<evidence type="ECO:0000256" key="5">
    <source>
        <dbReference type="ARBA" id="ARBA00023242"/>
    </source>
</evidence>
<dbReference type="GO" id="GO:0008270">
    <property type="term" value="F:zinc ion binding"/>
    <property type="evidence" value="ECO:0007669"/>
    <property type="project" value="UniProtKB-KW"/>
</dbReference>
<evidence type="ECO:0008006" key="8">
    <source>
        <dbReference type="Google" id="ProtNLM"/>
    </source>
</evidence>
<evidence type="ECO:0000256" key="2">
    <source>
        <dbReference type="ARBA" id="ARBA00022723"/>
    </source>
</evidence>
<reference evidence="6" key="2">
    <citation type="journal article" date="2023" name="IMA Fungus">
        <title>Comparative genomic study of the Penicillium genus elucidates a diverse pangenome and 15 lateral gene transfer events.</title>
        <authorList>
            <person name="Petersen C."/>
            <person name="Sorensen T."/>
            <person name="Nielsen M.R."/>
            <person name="Sondergaard T.E."/>
            <person name="Sorensen J.L."/>
            <person name="Fitzpatrick D.A."/>
            <person name="Frisvad J.C."/>
            <person name="Nielsen K.L."/>
        </authorList>
    </citation>
    <scope>NUCLEOTIDE SEQUENCE</scope>
    <source>
        <strain evidence="6">IBT 21472</strain>
    </source>
</reference>